<reference evidence="1 2" key="2">
    <citation type="journal article" date="2022" name="Mol. Ecol. Resour.">
        <title>The genomes of chicory, endive, great burdock and yacon provide insights into Asteraceae paleo-polyploidization history and plant inulin production.</title>
        <authorList>
            <person name="Fan W."/>
            <person name="Wang S."/>
            <person name="Wang H."/>
            <person name="Wang A."/>
            <person name="Jiang F."/>
            <person name="Liu H."/>
            <person name="Zhao H."/>
            <person name="Xu D."/>
            <person name="Zhang Y."/>
        </authorList>
    </citation>
    <scope>NUCLEOTIDE SEQUENCE [LARGE SCALE GENOMIC DNA]</scope>
    <source>
        <strain evidence="2">cv. Punajuju</strain>
        <tissue evidence="1">Leaves</tissue>
    </source>
</reference>
<comment type="caution">
    <text evidence="1">The sequence shown here is derived from an EMBL/GenBank/DDBJ whole genome shotgun (WGS) entry which is preliminary data.</text>
</comment>
<gene>
    <name evidence="1" type="ORF">L2E82_37431</name>
</gene>
<organism evidence="1 2">
    <name type="scientific">Cichorium intybus</name>
    <name type="common">Chicory</name>
    <dbReference type="NCBI Taxonomy" id="13427"/>
    <lineage>
        <taxon>Eukaryota</taxon>
        <taxon>Viridiplantae</taxon>
        <taxon>Streptophyta</taxon>
        <taxon>Embryophyta</taxon>
        <taxon>Tracheophyta</taxon>
        <taxon>Spermatophyta</taxon>
        <taxon>Magnoliopsida</taxon>
        <taxon>eudicotyledons</taxon>
        <taxon>Gunneridae</taxon>
        <taxon>Pentapetalae</taxon>
        <taxon>asterids</taxon>
        <taxon>campanulids</taxon>
        <taxon>Asterales</taxon>
        <taxon>Asteraceae</taxon>
        <taxon>Cichorioideae</taxon>
        <taxon>Cichorieae</taxon>
        <taxon>Cichoriinae</taxon>
        <taxon>Cichorium</taxon>
    </lineage>
</organism>
<keyword evidence="2" id="KW-1185">Reference proteome</keyword>
<dbReference type="Proteomes" id="UP001055811">
    <property type="component" value="Linkage Group LG07"/>
</dbReference>
<sequence length="207" mass="23980">MRKQNKRTPLTLPRAEMANSKINLQKENSNPSASRNFENSSTRCTTGKAPSNTGKAPSNTDRKRKRDELDVYLQEHKETLYTRNIRHADLDTTQKKEFPSWFKTKMALLKLNGDPRATDDLYALSQFPDDRYTSWHIRNDVEPETLAHEAVQALRNEKVIVHNSEDIDDEYDDDDGRIFLDNEPILDSESDDDYDDPNRNNDDDSFA</sequence>
<name>A0ACB9AFH0_CICIN</name>
<proteinExistence type="predicted"/>
<evidence type="ECO:0000313" key="1">
    <source>
        <dbReference type="EMBL" id="KAI3708266.1"/>
    </source>
</evidence>
<evidence type="ECO:0000313" key="2">
    <source>
        <dbReference type="Proteomes" id="UP001055811"/>
    </source>
</evidence>
<protein>
    <submittedName>
        <fullName evidence="1">Uncharacterized protein</fullName>
    </submittedName>
</protein>
<accession>A0ACB9AFH0</accession>
<reference evidence="2" key="1">
    <citation type="journal article" date="2022" name="Mol. Ecol. Resour.">
        <title>The genomes of chicory, endive, great burdock and yacon provide insights into Asteraceae palaeo-polyploidization history and plant inulin production.</title>
        <authorList>
            <person name="Fan W."/>
            <person name="Wang S."/>
            <person name="Wang H."/>
            <person name="Wang A."/>
            <person name="Jiang F."/>
            <person name="Liu H."/>
            <person name="Zhao H."/>
            <person name="Xu D."/>
            <person name="Zhang Y."/>
        </authorList>
    </citation>
    <scope>NUCLEOTIDE SEQUENCE [LARGE SCALE GENOMIC DNA]</scope>
    <source>
        <strain evidence="2">cv. Punajuju</strain>
    </source>
</reference>
<dbReference type="EMBL" id="CM042015">
    <property type="protein sequence ID" value="KAI3708266.1"/>
    <property type="molecule type" value="Genomic_DNA"/>
</dbReference>